<dbReference type="EMBL" id="CAMGYJ010000005">
    <property type="protein sequence ID" value="CAI0408909.1"/>
    <property type="molecule type" value="Genomic_DNA"/>
</dbReference>
<feature type="region of interest" description="Disordered" evidence="1">
    <location>
        <begin position="83"/>
        <end position="116"/>
    </location>
</feature>
<dbReference type="PANTHER" id="PTHR33148">
    <property type="entry name" value="PLASTID MOVEMENT IMPAIRED PROTEIN-RELATED"/>
    <property type="match status" value="1"/>
</dbReference>
<evidence type="ECO:0000313" key="2">
    <source>
        <dbReference type="EMBL" id="CAI0408909.1"/>
    </source>
</evidence>
<evidence type="ECO:0000313" key="3">
    <source>
        <dbReference type="Proteomes" id="UP001154282"/>
    </source>
</evidence>
<protein>
    <submittedName>
        <fullName evidence="2">Uncharacterized protein</fullName>
    </submittedName>
</protein>
<organism evidence="2 3">
    <name type="scientific">Linum tenue</name>
    <dbReference type="NCBI Taxonomy" id="586396"/>
    <lineage>
        <taxon>Eukaryota</taxon>
        <taxon>Viridiplantae</taxon>
        <taxon>Streptophyta</taxon>
        <taxon>Embryophyta</taxon>
        <taxon>Tracheophyta</taxon>
        <taxon>Spermatophyta</taxon>
        <taxon>Magnoliopsida</taxon>
        <taxon>eudicotyledons</taxon>
        <taxon>Gunneridae</taxon>
        <taxon>Pentapetalae</taxon>
        <taxon>rosids</taxon>
        <taxon>fabids</taxon>
        <taxon>Malpighiales</taxon>
        <taxon>Linaceae</taxon>
        <taxon>Linum</taxon>
    </lineage>
</organism>
<sequence>MGNCLFGGLGDGEGGGAIRVITSTGAILEFHLPITAGCLAAEFPGHAIFPSHDLFWTPLSHDDQLRRGNSYYLLPLTAAPNSKLPSANRGPSSAASLSSVKEGHVRSKSSPSSLAGLTPYRMSLDSNYKQQQQQQGALKRSYTEAFSLTSSVSGRTGGGGGKVQNQEAGFWKVKLVISPDQLLQILSQEASTHDLVHNVSAVAKCGGSSGYSTLTSNACSAAVSSSSASSSASSVVGFSDDWIATAATTMSTGTSRNGSAKKDRHSMVDLAVASN</sequence>
<dbReference type="Proteomes" id="UP001154282">
    <property type="component" value="Unassembled WGS sequence"/>
</dbReference>
<dbReference type="InterPro" id="IPR025322">
    <property type="entry name" value="PADRE_dom"/>
</dbReference>
<dbReference type="PANTHER" id="PTHR33148:SF48">
    <property type="entry name" value="DUF4228 DOMAIN PROTEIN"/>
    <property type="match status" value="1"/>
</dbReference>
<dbReference type="Pfam" id="PF14009">
    <property type="entry name" value="PADRE"/>
    <property type="match status" value="1"/>
</dbReference>
<evidence type="ECO:0000256" key="1">
    <source>
        <dbReference type="SAM" id="MobiDB-lite"/>
    </source>
</evidence>
<keyword evidence="3" id="KW-1185">Reference proteome</keyword>
<name>A0AAV0JG69_9ROSI</name>
<comment type="caution">
    <text evidence="2">The sequence shown here is derived from an EMBL/GenBank/DDBJ whole genome shotgun (WGS) entry which is preliminary data.</text>
</comment>
<gene>
    <name evidence="2" type="ORF">LITE_LOCUS14162</name>
</gene>
<feature type="compositionally biased region" description="Polar residues" evidence="1">
    <location>
        <begin position="83"/>
        <end position="99"/>
    </location>
</feature>
<reference evidence="2" key="1">
    <citation type="submission" date="2022-08" db="EMBL/GenBank/DDBJ databases">
        <authorList>
            <person name="Gutierrez-Valencia J."/>
        </authorList>
    </citation>
    <scope>NUCLEOTIDE SEQUENCE</scope>
</reference>
<dbReference type="AlphaFoldDB" id="A0AAV0JG69"/>
<proteinExistence type="predicted"/>
<accession>A0AAV0JG69</accession>